<feature type="region of interest" description="Disordered" evidence="1">
    <location>
        <begin position="440"/>
        <end position="521"/>
    </location>
</feature>
<evidence type="ECO:0008006" key="4">
    <source>
        <dbReference type="Google" id="ProtNLM"/>
    </source>
</evidence>
<protein>
    <recommendedName>
        <fullName evidence="4">Carbohydrate-binding domain-containing protein</fullName>
    </recommendedName>
</protein>
<gene>
    <name evidence="2" type="ORF">HK414_16000</name>
</gene>
<keyword evidence="3" id="KW-1185">Reference proteome</keyword>
<feature type="region of interest" description="Disordered" evidence="1">
    <location>
        <begin position="575"/>
        <end position="620"/>
    </location>
</feature>
<feature type="compositionally biased region" description="Low complexity" evidence="1">
    <location>
        <begin position="575"/>
        <end position="591"/>
    </location>
</feature>
<evidence type="ECO:0000313" key="3">
    <source>
        <dbReference type="Proteomes" id="UP000500826"/>
    </source>
</evidence>
<dbReference type="EMBL" id="CP053418">
    <property type="protein sequence ID" value="QJW84647.1"/>
    <property type="molecule type" value="Genomic_DNA"/>
</dbReference>
<evidence type="ECO:0000256" key="1">
    <source>
        <dbReference type="SAM" id="MobiDB-lite"/>
    </source>
</evidence>
<feature type="compositionally biased region" description="Basic residues" evidence="1">
    <location>
        <begin position="502"/>
        <end position="518"/>
    </location>
</feature>
<name>A0ABX6P527_9BURK</name>
<accession>A0ABX6P527</accession>
<reference evidence="2 3" key="1">
    <citation type="submission" date="2020-05" db="EMBL/GenBank/DDBJ databases">
        <title>Ramlibacter rhizophilus sp. nov., isolated from rhizosphere soil of national flower Mugunghwa from South Korea.</title>
        <authorList>
            <person name="Zheng-Fei Y."/>
            <person name="Huan T."/>
        </authorList>
    </citation>
    <scope>NUCLEOTIDE SEQUENCE [LARGE SCALE GENOMIC DNA]</scope>
    <source>
        <strain evidence="2 3">H242</strain>
    </source>
</reference>
<organism evidence="2 3">
    <name type="scientific">Ramlibacter terrae</name>
    <dbReference type="NCBI Taxonomy" id="2732511"/>
    <lineage>
        <taxon>Bacteria</taxon>
        <taxon>Pseudomonadati</taxon>
        <taxon>Pseudomonadota</taxon>
        <taxon>Betaproteobacteria</taxon>
        <taxon>Burkholderiales</taxon>
        <taxon>Comamonadaceae</taxon>
        <taxon>Ramlibacter</taxon>
    </lineage>
</organism>
<feature type="compositionally biased region" description="Basic and acidic residues" evidence="1">
    <location>
        <begin position="440"/>
        <end position="449"/>
    </location>
</feature>
<evidence type="ECO:0000313" key="2">
    <source>
        <dbReference type="EMBL" id="QJW84647.1"/>
    </source>
</evidence>
<sequence length="620" mass="64017">MSKWHDVYDSRLRLSYEMVSQNEAIYDYRPIYQTQSKQVQVVTMRDVTVWETVPIIGKETVLQTVVTETALEVGGGAGFVGESIKGNNVLIDAAGAARISGTVLAGTGTDVKAGTLLQVQGQKLDANGQLMEARLEAGGSVKLHAGESLLLHDSALVRATGTAGSVTFDSDIDMTLGGDTSATGTFVATAERNIIISGGIAGKTLSIEAGFGAAGDGSVTGDSEARLESTGGDLAISAGDFGGSLRFDQSELKASTGATITLSALGGAIEQVKPTIDGVLRTDAPGTGLMMATHLVAGADTAITLNTAVATADIVLSEAGNIELRNTGALDLTNVVAANGAIDVLNLGTLTASVVKTTGPSDRNDVRLEARGGNIVLGTVATGTSVTSVALNTDTPPRSITTTTTRGDVVLVTTGAISHASGLVTADELSLTAGGAIRADLGRHAGPADHRRRRRDDHPERPAPAGARRAGLQRRLHARRRRHRRTRLAAPGFEPRRERHRSDRPRRHPGALRIRRHLPATPTDKASIAALATVTQAATASLPQVTSVQFNSHAPAVGVVYSLVVGTRTYTVTAGDATTPPAGTVAATGKASSPACRPRSRPTPAAKSASPSTPPRARSP</sequence>
<feature type="compositionally biased region" description="Basic residues" evidence="1">
    <location>
        <begin position="471"/>
        <end position="487"/>
    </location>
</feature>
<feature type="compositionally biased region" description="Low complexity" evidence="1">
    <location>
        <begin position="602"/>
        <end position="620"/>
    </location>
</feature>
<proteinExistence type="predicted"/>
<dbReference type="Proteomes" id="UP000500826">
    <property type="component" value="Chromosome"/>
</dbReference>